<organism evidence="1 2">
    <name type="scientific">Pseudomonas cannabina</name>
    <dbReference type="NCBI Taxonomy" id="86840"/>
    <lineage>
        <taxon>Bacteria</taxon>
        <taxon>Pseudomonadati</taxon>
        <taxon>Pseudomonadota</taxon>
        <taxon>Gammaproteobacteria</taxon>
        <taxon>Pseudomonadales</taxon>
        <taxon>Pseudomonadaceae</taxon>
        <taxon>Pseudomonas</taxon>
    </lineage>
</organism>
<reference evidence="1 2" key="1">
    <citation type="submission" date="2015-09" db="EMBL/GenBank/DDBJ databases">
        <title>Genome announcement of multiple Pseudomonas syringae strains.</title>
        <authorList>
            <person name="Thakur S."/>
            <person name="Wang P.W."/>
            <person name="Gong Y."/>
            <person name="Weir B.S."/>
            <person name="Guttman D.S."/>
        </authorList>
    </citation>
    <scope>NUCLEOTIDE SEQUENCE [LARGE SCALE GENOMIC DNA]</scope>
    <source>
        <strain evidence="1 2">ICMP2823</strain>
    </source>
</reference>
<dbReference type="PATRIC" id="fig|86840.3.peg.3974"/>
<accession>A0A0P9P5I6</accession>
<dbReference type="RefSeq" id="WP_005747020.1">
    <property type="nucleotide sequence ID" value="NZ_FNKU01000001.1"/>
</dbReference>
<proteinExistence type="predicted"/>
<protein>
    <recommendedName>
        <fullName evidence="3">Abi-like protein</fullName>
    </recommendedName>
</protein>
<sequence length="227" mass="25484">MSPDIARQAALSFPRMGTYLSVNSTNPSPLSAGIALYAWNAQAAAAFMYPLHFCEVLVRNAVAEVLTATYGPQWPWNNGFFLSLPNPSSPSAFKPRTAVLAACRKAEDLAGADTPSTDKAIAEMSFAFWQSMFTARYDHGLWANHLKTVFPNAPASMPNHEIRSKIHKSLESIRKLRNRIAHHEPIFARHLAQDYSNILRLVEYRCKHTSKWMDDTQSVRQVLQARP</sequence>
<evidence type="ECO:0000313" key="1">
    <source>
        <dbReference type="EMBL" id="KPW79721.1"/>
    </source>
</evidence>
<dbReference type="EMBL" id="LJPX01000100">
    <property type="protein sequence ID" value="KPW79721.1"/>
    <property type="molecule type" value="Genomic_DNA"/>
</dbReference>
<dbReference type="AlphaFoldDB" id="A0A0P9P5I6"/>
<comment type="caution">
    <text evidence="1">The sequence shown here is derived from an EMBL/GenBank/DDBJ whole genome shotgun (WGS) entry which is preliminary data.</text>
</comment>
<evidence type="ECO:0008006" key="3">
    <source>
        <dbReference type="Google" id="ProtNLM"/>
    </source>
</evidence>
<name>A0A0P9P5I6_PSECA</name>
<evidence type="ECO:0000313" key="2">
    <source>
        <dbReference type="Proteomes" id="UP000050564"/>
    </source>
</evidence>
<gene>
    <name evidence="1" type="ORF">ALO81_101721</name>
</gene>
<dbReference type="Proteomes" id="UP000050564">
    <property type="component" value="Unassembled WGS sequence"/>
</dbReference>